<feature type="domain" description="SF4 helicase" evidence="2">
    <location>
        <begin position="155"/>
        <end position="423"/>
    </location>
</feature>
<keyword evidence="3" id="KW-0547">Nucleotide-binding</keyword>
<dbReference type="CDD" id="cd00984">
    <property type="entry name" value="DnaB_C"/>
    <property type="match status" value="1"/>
</dbReference>
<evidence type="ECO:0000256" key="1">
    <source>
        <dbReference type="ARBA" id="ARBA00022515"/>
    </source>
</evidence>
<dbReference type="InterPro" id="IPR027417">
    <property type="entry name" value="P-loop_NTPase"/>
</dbReference>
<dbReference type="InterPro" id="IPR007694">
    <property type="entry name" value="DNA_helicase_DnaB-like_C"/>
</dbReference>
<keyword evidence="3" id="KW-0347">Helicase</keyword>
<dbReference type="PROSITE" id="PS51199">
    <property type="entry name" value="SF4_HELICASE"/>
    <property type="match status" value="1"/>
</dbReference>
<reference evidence="3" key="1">
    <citation type="submission" date="2017-06" db="EMBL/GenBank/DDBJ databases">
        <title>Novel phages from South African skin metaviromes.</title>
        <authorList>
            <person name="van Zyl L.J."/>
            <person name="Abrahams Y."/>
            <person name="Stander E.A."/>
            <person name="Kirby B.M."/>
            <person name="Clavaud C."/>
            <person name="Farcet C."/>
            <person name="Breton L."/>
            <person name="Trindade M.I."/>
        </authorList>
    </citation>
    <scope>NUCLEOTIDE SEQUENCE</scope>
</reference>
<keyword evidence="1" id="KW-0639">Primosome</keyword>
<sequence>MKNNVYSLNTEQSILANLIQDSSLIDDLKISPEMFQDQSAANVLRFILERGEVNIQEIYQKSRSDHSFMSTDMLGALYNTDEVTRVMFKNDQKDLLEQYKRRRVQEITREYIKTPMTKQDRENMQSEIESVNNISMNEDNKLSKQLLTFVDDFLDDKPKQFIKTGLSNVDAQIYGFEPTQLIVIGARPGAGKTAIALNMMYNIARNGYPVSFFSLETTDQKILSRLVSSTSGVAGNKIDFKNDLSDKEVTQVMSAIDRLSNLESSGFQIIDSGYVTMNDIRRVAKEKHDKPQVIFIDYLQLIKVEGSKKDRRLEIDEISRNLKLIAKENNCVIVALSQLSRGVESRQDKRPTLSDLKESGGIEQDSNMVMFLYREDYYDTTLQDDTTGISEIELNVAKNRDGSVGTVLLNFHKFTQKYTSKVI</sequence>
<protein>
    <submittedName>
        <fullName evidence="3">Putative DNA helicase</fullName>
    </submittedName>
</protein>
<dbReference type="GO" id="GO:0005524">
    <property type="term" value="F:ATP binding"/>
    <property type="evidence" value="ECO:0007669"/>
    <property type="project" value="InterPro"/>
</dbReference>
<gene>
    <name evidence="3" type="ORF">9S3_61</name>
</gene>
<evidence type="ECO:0000259" key="2">
    <source>
        <dbReference type="PROSITE" id="PS51199"/>
    </source>
</evidence>
<accession>A0A2H4J5L7</accession>
<dbReference type="SMART" id="SM00382">
    <property type="entry name" value="AAA"/>
    <property type="match status" value="1"/>
</dbReference>
<organism evidence="3">
    <name type="scientific">uncultured Caudovirales phage</name>
    <dbReference type="NCBI Taxonomy" id="2100421"/>
    <lineage>
        <taxon>Viruses</taxon>
        <taxon>Duplodnaviria</taxon>
        <taxon>Heunggongvirae</taxon>
        <taxon>Uroviricota</taxon>
        <taxon>Caudoviricetes</taxon>
        <taxon>Peduoviridae</taxon>
        <taxon>Maltschvirus</taxon>
        <taxon>Maltschvirus maltsch</taxon>
    </lineage>
</organism>
<dbReference type="PANTHER" id="PTHR30153">
    <property type="entry name" value="REPLICATIVE DNA HELICASE DNAB"/>
    <property type="match status" value="1"/>
</dbReference>
<dbReference type="SUPFAM" id="SSF52540">
    <property type="entry name" value="P-loop containing nucleoside triphosphate hydrolases"/>
    <property type="match status" value="1"/>
</dbReference>
<evidence type="ECO:0000313" key="3">
    <source>
        <dbReference type="EMBL" id="ASN69313.1"/>
    </source>
</evidence>
<dbReference type="PANTHER" id="PTHR30153:SF2">
    <property type="entry name" value="REPLICATIVE DNA HELICASE"/>
    <property type="match status" value="1"/>
</dbReference>
<dbReference type="EMBL" id="MF417888">
    <property type="protein sequence ID" value="ASN69313.1"/>
    <property type="molecule type" value="Genomic_DNA"/>
</dbReference>
<dbReference type="GO" id="GO:0006269">
    <property type="term" value="P:DNA replication, synthesis of primer"/>
    <property type="evidence" value="ECO:0007669"/>
    <property type="project" value="UniProtKB-KW"/>
</dbReference>
<dbReference type="Gene3D" id="3.40.50.300">
    <property type="entry name" value="P-loop containing nucleotide triphosphate hydrolases"/>
    <property type="match status" value="1"/>
</dbReference>
<dbReference type="InterPro" id="IPR003593">
    <property type="entry name" value="AAA+_ATPase"/>
</dbReference>
<keyword evidence="3" id="KW-0378">Hydrolase</keyword>
<dbReference type="Pfam" id="PF03796">
    <property type="entry name" value="DnaB_C"/>
    <property type="match status" value="1"/>
</dbReference>
<dbReference type="GO" id="GO:0003678">
    <property type="term" value="F:DNA helicase activity"/>
    <property type="evidence" value="ECO:0007669"/>
    <property type="project" value="InterPro"/>
</dbReference>
<proteinExistence type="predicted"/>
<keyword evidence="3" id="KW-0067">ATP-binding</keyword>
<name>A0A2H4J5L7_9CAUD</name>